<accession>X0ZPQ2</accession>
<comment type="caution">
    <text evidence="1">The sequence shown here is derived from an EMBL/GenBank/DDBJ whole genome shotgun (WGS) entry which is preliminary data.</text>
</comment>
<evidence type="ECO:0000313" key="1">
    <source>
        <dbReference type="EMBL" id="GAG60012.1"/>
    </source>
</evidence>
<proteinExistence type="predicted"/>
<feature type="non-terminal residue" evidence="1">
    <location>
        <position position="31"/>
    </location>
</feature>
<sequence>MTTPMSSPSIPIHKIQRFEEFFRLFEEKPGT</sequence>
<reference evidence="1" key="1">
    <citation type="journal article" date="2014" name="Front. Microbiol.">
        <title>High frequency of phylogenetically diverse reductive dehalogenase-homologous genes in deep subseafloor sedimentary metagenomes.</title>
        <authorList>
            <person name="Kawai M."/>
            <person name="Futagami T."/>
            <person name="Toyoda A."/>
            <person name="Takaki Y."/>
            <person name="Nishi S."/>
            <person name="Hori S."/>
            <person name="Arai W."/>
            <person name="Tsubouchi T."/>
            <person name="Morono Y."/>
            <person name="Uchiyama I."/>
            <person name="Ito T."/>
            <person name="Fujiyama A."/>
            <person name="Inagaki F."/>
            <person name="Takami H."/>
        </authorList>
    </citation>
    <scope>NUCLEOTIDE SEQUENCE</scope>
    <source>
        <strain evidence="1">Expedition CK06-06</strain>
    </source>
</reference>
<organism evidence="1">
    <name type="scientific">marine sediment metagenome</name>
    <dbReference type="NCBI Taxonomy" id="412755"/>
    <lineage>
        <taxon>unclassified sequences</taxon>
        <taxon>metagenomes</taxon>
        <taxon>ecological metagenomes</taxon>
    </lineage>
</organism>
<gene>
    <name evidence="1" type="ORF">S01H4_07218</name>
</gene>
<dbReference type="AlphaFoldDB" id="X0ZPQ2"/>
<name>X0ZPQ2_9ZZZZ</name>
<dbReference type="EMBL" id="BART01002339">
    <property type="protein sequence ID" value="GAG60012.1"/>
    <property type="molecule type" value="Genomic_DNA"/>
</dbReference>
<protein>
    <submittedName>
        <fullName evidence="1">Uncharacterized protein</fullName>
    </submittedName>
</protein>